<name>H6N763_MYCHN</name>
<feature type="compositionally biased region" description="Basic and acidic residues" evidence="1">
    <location>
        <begin position="35"/>
        <end position="57"/>
    </location>
</feature>
<evidence type="ECO:0000313" key="2">
    <source>
        <dbReference type="EMBL" id="AEW45485.1"/>
    </source>
</evidence>
<gene>
    <name evidence="2" type="ordered locus">MHC_03125</name>
</gene>
<evidence type="ECO:0000256" key="1">
    <source>
        <dbReference type="SAM" id="MobiDB-lite"/>
    </source>
</evidence>
<evidence type="ECO:0000313" key="3">
    <source>
        <dbReference type="Proteomes" id="UP000009135"/>
    </source>
</evidence>
<keyword evidence="3" id="KW-1185">Reference proteome</keyword>
<feature type="region of interest" description="Disordered" evidence="1">
    <location>
        <begin position="35"/>
        <end position="80"/>
    </location>
</feature>
<sequence>MKLAGIKFLAGGVTAASATGLGIGISSIDLKERPKTLSKTKDESKVDSEVSKSTKEVEEVEEVSQASTPSSEVQPSQNGGCKVVKLDMDKKLFEEKDWSELKVGISGNEKFVQDVEKACEGTDNSKPRYQGKVYVTETGGKWNYSASYQKNWNEFKLK</sequence>
<accession>H6N763</accession>
<dbReference type="AlphaFoldDB" id="H6N763"/>
<dbReference type="Proteomes" id="UP000009135">
    <property type="component" value="Chromosome"/>
</dbReference>
<dbReference type="KEGG" id="mhe:MHC_03125"/>
<organism evidence="2 3">
    <name type="scientific">Mycoplasma haemocanis (strain Illinois)</name>
    <dbReference type="NCBI Taxonomy" id="1111676"/>
    <lineage>
        <taxon>Bacteria</taxon>
        <taxon>Bacillati</taxon>
        <taxon>Mycoplasmatota</taxon>
        <taxon>Mollicutes</taxon>
        <taxon>Mycoplasmataceae</taxon>
        <taxon>Mycoplasma</taxon>
    </lineage>
</organism>
<dbReference type="HOGENOM" id="CLU_1675920_0_0_14"/>
<feature type="compositionally biased region" description="Polar residues" evidence="1">
    <location>
        <begin position="65"/>
        <end position="79"/>
    </location>
</feature>
<dbReference type="EMBL" id="CP003199">
    <property type="protein sequence ID" value="AEW45485.1"/>
    <property type="molecule type" value="Genomic_DNA"/>
</dbReference>
<protein>
    <submittedName>
        <fullName evidence="2">Uncharacterized protein</fullName>
    </submittedName>
</protein>
<proteinExistence type="predicted"/>
<reference evidence="2 3" key="1">
    <citation type="journal article" date="2012" name="J. Bacteriol.">
        <title>Complete genome sequence of Mycoplasma haemocanis strain Illinois.</title>
        <authorList>
            <person name="do Nascimento N.C."/>
            <person name="Guimaraes A.M."/>
            <person name="Santos A.P."/>
            <person name="Sanmiguel P.J."/>
            <person name="Messick J.B."/>
        </authorList>
    </citation>
    <scope>NUCLEOTIDE SEQUENCE [LARGE SCALE GENOMIC DNA]</scope>
    <source>
        <strain evidence="2 3">Illinois</strain>
    </source>
</reference>